<feature type="compositionally biased region" description="Polar residues" evidence="1">
    <location>
        <begin position="45"/>
        <end position="58"/>
    </location>
</feature>
<keyword evidence="2" id="KW-1133">Transmembrane helix</keyword>
<evidence type="ECO:0000256" key="1">
    <source>
        <dbReference type="SAM" id="MobiDB-lite"/>
    </source>
</evidence>
<keyword evidence="2" id="KW-0472">Membrane</keyword>
<feature type="compositionally biased region" description="Polar residues" evidence="1">
    <location>
        <begin position="156"/>
        <end position="169"/>
    </location>
</feature>
<evidence type="ECO:0000256" key="3">
    <source>
        <dbReference type="SAM" id="SignalP"/>
    </source>
</evidence>
<evidence type="ECO:0000313" key="4">
    <source>
        <dbReference type="EMBL" id="VEU37726.1"/>
    </source>
</evidence>
<feature type="compositionally biased region" description="Basic and acidic residues" evidence="1">
    <location>
        <begin position="71"/>
        <end position="81"/>
    </location>
</feature>
<keyword evidence="2" id="KW-0812">Transmembrane</keyword>
<accession>A0A448Z6S5</accession>
<sequence>MRLLVKFLFCVASVAVVAGATVDNRSLQEDSTSAPKPDDLEPATESPTKNSGDDQTPESLFGDLQDGTKSPSDEKGIDSPKESSGGFAGGFDGIGTESPKEGSGGFAGGFDGIGTEDPKEGEETPVPMPDDFSPILPPMISEGNDTQSPNKEESTRSPSENEGTQSPKSGSKGDEKGFGGIEKEEDETSAPKANDQDEPAEASGMGFGQSPVPKPSKKPTGARSSRAPVASPVAAPTDKNKPPTYSDEYKQPSLRPATAPSRLPYVSKGDDPLPTASDDLFGEWFTNDSTIEEMEHDKNVIIALSSTFAVMFFFAVFVAYQTLNNPNGICASICRITVACWCGILRCICYPCRAVCGCTGEPTQKYNIPEDGGFSNDLELS</sequence>
<gene>
    <name evidence="4" type="ORF">PSNMU_V1.4_AUG-EV-PASAV3_0045520</name>
</gene>
<organism evidence="4 5">
    <name type="scientific">Pseudo-nitzschia multistriata</name>
    <dbReference type="NCBI Taxonomy" id="183589"/>
    <lineage>
        <taxon>Eukaryota</taxon>
        <taxon>Sar</taxon>
        <taxon>Stramenopiles</taxon>
        <taxon>Ochrophyta</taxon>
        <taxon>Bacillariophyta</taxon>
        <taxon>Bacillariophyceae</taxon>
        <taxon>Bacillariophycidae</taxon>
        <taxon>Bacillariales</taxon>
        <taxon>Bacillariaceae</taxon>
        <taxon>Pseudo-nitzschia</taxon>
    </lineage>
</organism>
<feature type="signal peptide" evidence="3">
    <location>
        <begin position="1"/>
        <end position="19"/>
    </location>
</feature>
<feature type="region of interest" description="Disordered" evidence="1">
    <location>
        <begin position="26"/>
        <end position="271"/>
    </location>
</feature>
<dbReference type="Proteomes" id="UP000291116">
    <property type="component" value="Unassembled WGS sequence"/>
</dbReference>
<feature type="chain" id="PRO_5019213418" evidence="3">
    <location>
        <begin position="20"/>
        <end position="381"/>
    </location>
</feature>
<dbReference type="EMBL" id="CAACVS010000137">
    <property type="protein sequence ID" value="VEU37726.1"/>
    <property type="molecule type" value="Genomic_DNA"/>
</dbReference>
<name>A0A448Z6S5_9STRA</name>
<dbReference type="OrthoDB" id="49247at2759"/>
<evidence type="ECO:0000256" key="2">
    <source>
        <dbReference type="SAM" id="Phobius"/>
    </source>
</evidence>
<keyword evidence="3" id="KW-0732">Signal</keyword>
<feature type="compositionally biased region" description="Low complexity" evidence="1">
    <location>
        <begin position="222"/>
        <end position="236"/>
    </location>
</feature>
<dbReference type="AlphaFoldDB" id="A0A448Z6S5"/>
<feature type="transmembrane region" description="Helical" evidence="2">
    <location>
        <begin position="300"/>
        <end position="320"/>
    </location>
</feature>
<proteinExistence type="predicted"/>
<feature type="compositionally biased region" description="Gly residues" evidence="1">
    <location>
        <begin position="102"/>
        <end position="112"/>
    </location>
</feature>
<protein>
    <submittedName>
        <fullName evidence="4">Uncharacterized protein</fullName>
    </submittedName>
</protein>
<keyword evidence="5" id="KW-1185">Reference proteome</keyword>
<reference evidence="4 5" key="1">
    <citation type="submission" date="2019-01" db="EMBL/GenBank/DDBJ databases">
        <authorList>
            <person name="Ferrante I. M."/>
        </authorList>
    </citation>
    <scope>NUCLEOTIDE SEQUENCE [LARGE SCALE GENOMIC DNA]</scope>
    <source>
        <strain evidence="4 5">B856</strain>
    </source>
</reference>
<evidence type="ECO:0000313" key="5">
    <source>
        <dbReference type="Proteomes" id="UP000291116"/>
    </source>
</evidence>